<dbReference type="PANTHER" id="PTHR45138:SF9">
    <property type="entry name" value="DIGUANYLATE CYCLASE DGCM-RELATED"/>
    <property type="match status" value="1"/>
</dbReference>
<dbReference type="SMART" id="SM00267">
    <property type="entry name" value="GGDEF"/>
    <property type="match status" value="1"/>
</dbReference>
<dbReference type="Proteomes" id="UP000606463">
    <property type="component" value="Unassembled WGS sequence"/>
</dbReference>
<reference evidence="5" key="1">
    <citation type="journal article" date="2020" name="ISME J.">
        <title>Gammaproteobacteria mediating utilization of methyl-, sulfur- and petroleum organic compounds in deep ocean hydrothermal plumes.</title>
        <authorList>
            <person name="Zhou Z."/>
            <person name="Liu Y."/>
            <person name="Pan J."/>
            <person name="Cron B.R."/>
            <person name="Toner B.M."/>
            <person name="Anantharaman K."/>
            <person name="Breier J.A."/>
            <person name="Dick G.J."/>
            <person name="Li M."/>
        </authorList>
    </citation>
    <scope>NUCLEOTIDE SEQUENCE</scope>
    <source>
        <strain evidence="5">SZUA-1501</strain>
    </source>
</reference>
<dbReference type="EC" id="2.7.7.65" evidence="1"/>
<comment type="caution">
    <text evidence="5">The sequence shown here is derived from an EMBL/GenBank/DDBJ whole genome shotgun (WGS) entry which is preliminary data.</text>
</comment>
<dbReference type="InterPro" id="IPR050469">
    <property type="entry name" value="Diguanylate_Cyclase"/>
</dbReference>
<feature type="transmembrane region" description="Helical" evidence="3">
    <location>
        <begin position="239"/>
        <end position="258"/>
    </location>
</feature>
<dbReference type="InterPro" id="IPR029787">
    <property type="entry name" value="Nucleotide_cyclase"/>
</dbReference>
<dbReference type="Gene3D" id="3.30.70.270">
    <property type="match status" value="1"/>
</dbReference>
<dbReference type="InterPro" id="IPR043128">
    <property type="entry name" value="Rev_trsase/Diguanyl_cyclase"/>
</dbReference>
<sequence length="428" mass="50000">MLNRDKVFTILKTLDKEIYVKISKRYESGLSGLDEKVKNLKKVVMNKKNKKKYCLCKEVANLDHILAELHKANTKDIKIFLYSYNNLINKLCSHYAELSSKLSLKFLSLQFKTIYNLHKFHTVVSDFVAEQISSFYQTGLRSFRDTIYHYRGKIFAYADTFQVFIDFPDLKEEFKVKILQNNLLQNLLMGGNYTSFNGLLEDFIYFENSYSDFHDKILKKLLKTLNESIEQYRLKTFEVLFLAAIGLISLLIVNYIVYRYGISQVESTIKKLKEKSFKDPLTGLLNRRFFNTYLSKKMREERSPISFILLDLDNFKWINDTYGHDFGDKVLRHVARILKNGIRKDDIAVRVGGEEFGIFVKGHLEVAEKLAERIRRKLENSPVDGVKITASFGVGEYRGEDPKGFFRKVDEALYRAKRNGKNRVEKAT</sequence>
<dbReference type="SUPFAM" id="SSF55073">
    <property type="entry name" value="Nucleotide cyclase"/>
    <property type="match status" value="1"/>
</dbReference>
<keyword evidence="3" id="KW-0472">Membrane</keyword>
<dbReference type="GO" id="GO:0052621">
    <property type="term" value="F:diguanylate cyclase activity"/>
    <property type="evidence" value="ECO:0007669"/>
    <property type="project" value="UniProtKB-EC"/>
</dbReference>
<comment type="catalytic activity">
    <reaction evidence="2">
        <text>2 GTP = 3',3'-c-di-GMP + 2 diphosphate</text>
        <dbReference type="Rhea" id="RHEA:24898"/>
        <dbReference type="ChEBI" id="CHEBI:33019"/>
        <dbReference type="ChEBI" id="CHEBI:37565"/>
        <dbReference type="ChEBI" id="CHEBI:58805"/>
        <dbReference type="EC" id="2.7.7.65"/>
    </reaction>
</comment>
<dbReference type="AlphaFoldDB" id="A0A9D1CFR9"/>
<keyword evidence="3" id="KW-0812">Transmembrane</keyword>
<dbReference type="FunFam" id="3.30.70.270:FF:000001">
    <property type="entry name" value="Diguanylate cyclase domain protein"/>
    <property type="match status" value="1"/>
</dbReference>
<protein>
    <recommendedName>
        <fullName evidence="1">diguanylate cyclase</fullName>
        <ecNumber evidence="1">2.7.7.65</ecNumber>
    </recommendedName>
</protein>
<proteinExistence type="predicted"/>
<dbReference type="CDD" id="cd01949">
    <property type="entry name" value="GGDEF"/>
    <property type="match status" value="1"/>
</dbReference>
<dbReference type="InterPro" id="IPR000160">
    <property type="entry name" value="GGDEF_dom"/>
</dbReference>
<evidence type="ECO:0000256" key="1">
    <source>
        <dbReference type="ARBA" id="ARBA00012528"/>
    </source>
</evidence>
<dbReference type="NCBIfam" id="TIGR00254">
    <property type="entry name" value="GGDEF"/>
    <property type="match status" value="1"/>
</dbReference>
<gene>
    <name evidence="5" type="ORF">EYH37_00030</name>
</gene>
<evidence type="ECO:0000313" key="6">
    <source>
        <dbReference type="Proteomes" id="UP000606463"/>
    </source>
</evidence>
<dbReference type="PROSITE" id="PS50887">
    <property type="entry name" value="GGDEF"/>
    <property type="match status" value="1"/>
</dbReference>
<accession>A0A9D1CFR9</accession>
<feature type="domain" description="GGDEF" evidence="4">
    <location>
        <begin position="303"/>
        <end position="428"/>
    </location>
</feature>
<organism evidence="5 6">
    <name type="scientific">Aquifex aeolicus</name>
    <dbReference type="NCBI Taxonomy" id="63363"/>
    <lineage>
        <taxon>Bacteria</taxon>
        <taxon>Pseudomonadati</taxon>
        <taxon>Aquificota</taxon>
        <taxon>Aquificia</taxon>
        <taxon>Aquificales</taxon>
        <taxon>Aquificaceae</taxon>
        <taxon>Aquifex</taxon>
    </lineage>
</organism>
<evidence type="ECO:0000313" key="5">
    <source>
        <dbReference type="EMBL" id="HIP97748.1"/>
    </source>
</evidence>
<keyword evidence="3" id="KW-1133">Transmembrane helix</keyword>
<dbReference type="PANTHER" id="PTHR45138">
    <property type="entry name" value="REGULATORY COMPONENTS OF SENSORY TRANSDUCTION SYSTEM"/>
    <property type="match status" value="1"/>
</dbReference>
<evidence type="ECO:0000256" key="2">
    <source>
        <dbReference type="ARBA" id="ARBA00034247"/>
    </source>
</evidence>
<dbReference type="Pfam" id="PF00990">
    <property type="entry name" value="GGDEF"/>
    <property type="match status" value="1"/>
</dbReference>
<evidence type="ECO:0000256" key="3">
    <source>
        <dbReference type="SAM" id="Phobius"/>
    </source>
</evidence>
<name>A0A9D1CFR9_AQUAO</name>
<evidence type="ECO:0000259" key="4">
    <source>
        <dbReference type="PROSITE" id="PS50887"/>
    </source>
</evidence>
<dbReference type="EMBL" id="DQVE01000001">
    <property type="protein sequence ID" value="HIP97748.1"/>
    <property type="molecule type" value="Genomic_DNA"/>
</dbReference>